<comment type="caution">
    <text evidence="1">The sequence shown here is derived from an EMBL/GenBank/DDBJ whole genome shotgun (WGS) entry which is preliminary data.</text>
</comment>
<gene>
    <name evidence="1" type="ORF">PR048_001849</name>
</gene>
<accession>A0ABQ9IIH5</accession>
<protein>
    <submittedName>
        <fullName evidence="1">Uncharacterized protein</fullName>
    </submittedName>
</protein>
<name>A0ABQ9IIH5_9NEOP</name>
<dbReference type="EMBL" id="JARBHB010000001">
    <property type="protein sequence ID" value="KAJ8896505.1"/>
    <property type="molecule type" value="Genomic_DNA"/>
</dbReference>
<evidence type="ECO:0000313" key="2">
    <source>
        <dbReference type="Proteomes" id="UP001159363"/>
    </source>
</evidence>
<sequence length="91" mass="9974">MLMEECKSMIKFSTWKLTLIQGRQSKVAGFMVLAGKGTKLKVVEMSLPLLAAEGSGPRVQGRNWWVPMGISLQGIILTQGGKRNQGSQQIL</sequence>
<keyword evidence="2" id="KW-1185">Reference proteome</keyword>
<reference evidence="1 2" key="1">
    <citation type="submission" date="2023-02" db="EMBL/GenBank/DDBJ databases">
        <title>LHISI_Scaffold_Assembly.</title>
        <authorList>
            <person name="Stuart O.P."/>
            <person name="Cleave R."/>
            <person name="Magrath M.J.L."/>
            <person name="Mikheyev A.S."/>
        </authorList>
    </citation>
    <scope>NUCLEOTIDE SEQUENCE [LARGE SCALE GENOMIC DNA]</scope>
    <source>
        <strain evidence="1">Daus_M_001</strain>
        <tissue evidence="1">Leg muscle</tissue>
    </source>
</reference>
<organism evidence="1 2">
    <name type="scientific">Dryococelus australis</name>
    <dbReference type="NCBI Taxonomy" id="614101"/>
    <lineage>
        <taxon>Eukaryota</taxon>
        <taxon>Metazoa</taxon>
        <taxon>Ecdysozoa</taxon>
        <taxon>Arthropoda</taxon>
        <taxon>Hexapoda</taxon>
        <taxon>Insecta</taxon>
        <taxon>Pterygota</taxon>
        <taxon>Neoptera</taxon>
        <taxon>Polyneoptera</taxon>
        <taxon>Phasmatodea</taxon>
        <taxon>Verophasmatodea</taxon>
        <taxon>Anareolatae</taxon>
        <taxon>Phasmatidae</taxon>
        <taxon>Eurycanthinae</taxon>
        <taxon>Dryococelus</taxon>
    </lineage>
</organism>
<proteinExistence type="predicted"/>
<dbReference type="Proteomes" id="UP001159363">
    <property type="component" value="Chromosome 1"/>
</dbReference>
<evidence type="ECO:0000313" key="1">
    <source>
        <dbReference type="EMBL" id="KAJ8896505.1"/>
    </source>
</evidence>